<feature type="domain" description="DUF7426" evidence="2">
    <location>
        <begin position="5"/>
        <end position="150"/>
    </location>
</feature>
<organism evidence="3 4">
    <name type="scientific">Thermomonospora cellulosilytica</name>
    <dbReference type="NCBI Taxonomy" id="1411118"/>
    <lineage>
        <taxon>Bacteria</taxon>
        <taxon>Bacillati</taxon>
        <taxon>Actinomycetota</taxon>
        <taxon>Actinomycetes</taxon>
        <taxon>Streptosporangiales</taxon>
        <taxon>Thermomonosporaceae</taxon>
        <taxon>Thermomonospora</taxon>
    </lineage>
</organism>
<accession>A0A7W3R8U0</accession>
<keyword evidence="4" id="KW-1185">Reference proteome</keyword>
<dbReference type="Pfam" id="PF24201">
    <property type="entry name" value="DUF7426"/>
    <property type="match status" value="1"/>
</dbReference>
<dbReference type="RefSeq" id="WP_182705344.1">
    <property type="nucleotide sequence ID" value="NZ_JACJII010000001.1"/>
</dbReference>
<dbReference type="Proteomes" id="UP000539313">
    <property type="component" value="Unassembled WGS sequence"/>
</dbReference>
<evidence type="ECO:0000313" key="4">
    <source>
        <dbReference type="Proteomes" id="UP000539313"/>
    </source>
</evidence>
<feature type="region of interest" description="Disordered" evidence="1">
    <location>
        <begin position="128"/>
        <end position="173"/>
    </location>
</feature>
<protein>
    <recommendedName>
        <fullName evidence="2">DUF7426 domain-containing protein</fullName>
    </recommendedName>
</protein>
<reference evidence="3 4" key="1">
    <citation type="submission" date="2020-08" db="EMBL/GenBank/DDBJ databases">
        <title>Sequencing the genomes of 1000 actinobacteria strains.</title>
        <authorList>
            <person name="Klenk H.-P."/>
        </authorList>
    </citation>
    <scope>NUCLEOTIDE SEQUENCE [LARGE SCALE GENOMIC DNA]</scope>
    <source>
        <strain evidence="3 4">DSM 45823</strain>
    </source>
</reference>
<evidence type="ECO:0000313" key="3">
    <source>
        <dbReference type="EMBL" id="MBA9003660.1"/>
    </source>
</evidence>
<sequence length="173" mass="18833">MTAFKDLGDALHGAYIELPLGGRVYRIDDVSAETALYVERVMSVGASLATEQAVSDEDIEVLDDDGERDLYRRVMGDAYDEMIRDGVNWQAIKHAGMTVMVWILRDEATAAKYWESGGGATAMGEALAPAAGNRASRRASQAMARKTPSPASTNGTRASRPRPPRDRSRGRRS</sequence>
<name>A0A7W3R8U0_9ACTN</name>
<dbReference type="InterPro" id="IPR055849">
    <property type="entry name" value="DUF7426"/>
</dbReference>
<gene>
    <name evidence="3" type="ORF">HNR21_002542</name>
</gene>
<dbReference type="EMBL" id="JACJII010000001">
    <property type="protein sequence ID" value="MBA9003660.1"/>
    <property type="molecule type" value="Genomic_DNA"/>
</dbReference>
<evidence type="ECO:0000256" key="1">
    <source>
        <dbReference type="SAM" id="MobiDB-lite"/>
    </source>
</evidence>
<dbReference type="AlphaFoldDB" id="A0A7W3R8U0"/>
<evidence type="ECO:0000259" key="2">
    <source>
        <dbReference type="Pfam" id="PF24201"/>
    </source>
</evidence>
<comment type="caution">
    <text evidence="3">The sequence shown here is derived from an EMBL/GenBank/DDBJ whole genome shotgun (WGS) entry which is preliminary data.</text>
</comment>
<proteinExistence type="predicted"/>